<dbReference type="SUPFAM" id="SSF48576">
    <property type="entry name" value="Terpenoid synthases"/>
    <property type="match status" value="1"/>
</dbReference>
<dbReference type="GeneID" id="78361427"/>
<dbReference type="FunFam" id="1.10.600.10:FF:000001">
    <property type="entry name" value="Geranylgeranyl diphosphate synthase"/>
    <property type="match status" value="1"/>
</dbReference>
<sequence length="302" mass="33077">MSKSFNEWVKGCQQRVEVAAGELLPPTDLEPKILHEAMRYSVIGGGKRVRPLLVYAVSELFGVDEHNADRVALAIECVHSYSLIHDDLPCMDNDMLRHGKPTTHAKYGEAMAMLAGDALQPEAFIYISETTLNPHQKLVLISLLADAASSRGMCGGQAIDLSMVGKKMTLEELRHMHALKTGTLLHAAVMSGIWCAKEESSSEELIEALSSYGNAVGLLFQIVDDILDVVSSAEKLGKTAGKDALENKPTYVSILGLDKSRELAKEQYELALASVQKIENIVGGNKTLRLREIADFIYSRDH</sequence>
<evidence type="ECO:0000313" key="9">
    <source>
        <dbReference type="Proteomes" id="UP000214610"/>
    </source>
</evidence>
<dbReference type="PROSITE" id="PS00444">
    <property type="entry name" value="POLYPRENYL_SYNTHASE_2"/>
    <property type="match status" value="1"/>
</dbReference>
<dbReference type="GO" id="GO:0016114">
    <property type="term" value="P:terpenoid biosynthetic process"/>
    <property type="evidence" value="ECO:0007669"/>
    <property type="project" value="UniProtKB-ARBA"/>
</dbReference>
<dbReference type="GO" id="GO:0005737">
    <property type="term" value="C:cytoplasm"/>
    <property type="evidence" value="ECO:0007669"/>
    <property type="project" value="UniProtKB-ARBA"/>
</dbReference>
<keyword evidence="9" id="KW-1185">Reference proteome</keyword>
<dbReference type="GO" id="GO:0046872">
    <property type="term" value="F:metal ion binding"/>
    <property type="evidence" value="ECO:0007669"/>
    <property type="project" value="UniProtKB-KW"/>
</dbReference>
<evidence type="ECO:0000256" key="2">
    <source>
        <dbReference type="ARBA" id="ARBA00006706"/>
    </source>
</evidence>
<dbReference type="RefSeq" id="WP_066592771.1">
    <property type="nucleotide sequence ID" value="NZ_CAJTBZ010000034.1"/>
</dbReference>
<comment type="similarity">
    <text evidence="2 7">Belongs to the FPP/GGPP synthase family.</text>
</comment>
<dbReference type="Gene3D" id="1.10.600.10">
    <property type="entry name" value="Farnesyl Diphosphate Synthase"/>
    <property type="match status" value="1"/>
</dbReference>
<dbReference type="AlphaFoldDB" id="A0A227KDZ7"/>
<dbReference type="EMBL" id="NHMP01000007">
    <property type="protein sequence ID" value="OXE45828.1"/>
    <property type="molecule type" value="Genomic_DNA"/>
</dbReference>
<keyword evidence="6" id="KW-0414">Isoprene biosynthesis</keyword>
<comment type="caution">
    <text evidence="8">The sequence shown here is derived from an EMBL/GenBank/DDBJ whole genome shotgun (WGS) entry which is preliminary data.</text>
</comment>
<evidence type="ECO:0000256" key="3">
    <source>
        <dbReference type="ARBA" id="ARBA00022679"/>
    </source>
</evidence>
<dbReference type="SFLD" id="SFLDG01017">
    <property type="entry name" value="Polyprenyl_Transferase_Like"/>
    <property type="match status" value="1"/>
</dbReference>
<dbReference type="InterPro" id="IPR053378">
    <property type="entry name" value="Prenyl_diphosphate_synthase"/>
</dbReference>
<protein>
    <submittedName>
        <fullName evidence="8">Geranyl transferase</fullName>
    </submittedName>
</protein>
<evidence type="ECO:0000256" key="4">
    <source>
        <dbReference type="ARBA" id="ARBA00022723"/>
    </source>
</evidence>
<dbReference type="NCBIfam" id="NF045485">
    <property type="entry name" value="FPPsyn"/>
    <property type="match status" value="1"/>
</dbReference>
<evidence type="ECO:0000313" key="8">
    <source>
        <dbReference type="EMBL" id="OXE45828.1"/>
    </source>
</evidence>
<name>A0A227KDZ7_9BURK</name>
<organism evidence="8 9">
    <name type="scientific">Turicimonas muris</name>
    <dbReference type="NCBI Taxonomy" id="1796652"/>
    <lineage>
        <taxon>Bacteria</taxon>
        <taxon>Pseudomonadati</taxon>
        <taxon>Pseudomonadota</taxon>
        <taxon>Betaproteobacteria</taxon>
        <taxon>Burkholderiales</taxon>
        <taxon>Sutterellaceae</taxon>
        <taxon>Turicimonas</taxon>
    </lineage>
</organism>
<evidence type="ECO:0000256" key="7">
    <source>
        <dbReference type="RuleBase" id="RU004466"/>
    </source>
</evidence>
<dbReference type="PANTHER" id="PTHR43281:SF1">
    <property type="entry name" value="FARNESYL DIPHOSPHATE SYNTHASE"/>
    <property type="match status" value="1"/>
</dbReference>
<dbReference type="Pfam" id="PF00348">
    <property type="entry name" value="polyprenyl_synt"/>
    <property type="match status" value="1"/>
</dbReference>
<dbReference type="Proteomes" id="UP000214610">
    <property type="component" value="Unassembled WGS sequence"/>
</dbReference>
<evidence type="ECO:0000256" key="1">
    <source>
        <dbReference type="ARBA" id="ARBA00001946"/>
    </source>
</evidence>
<accession>A0A227KDZ7</accession>
<keyword evidence="3 7" id="KW-0808">Transferase</keyword>
<dbReference type="SFLD" id="SFLDS00005">
    <property type="entry name" value="Isoprenoid_Synthase_Type_I"/>
    <property type="match status" value="1"/>
</dbReference>
<dbReference type="CDD" id="cd00685">
    <property type="entry name" value="Trans_IPPS_HT"/>
    <property type="match status" value="1"/>
</dbReference>
<evidence type="ECO:0000256" key="5">
    <source>
        <dbReference type="ARBA" id="ARBA00022842"/>
    </source>
</evidence>
<proteinExistence type="inferred from homology"/>
<keyword evidence="4" id="KW-0479">Metal-binding</keyword>
<dbReference type="InterPro" id="IPR000092">
    <property type="entry name" value="Polyprenyl_synt"/>
</dbReference>
<dbReference type="PANTHER" id="PTHR43281">
    <property type="entry name" value="FARNESYL DIPHOSPHATE SYNTHASE"/>
    <property type="match status" value="1"/>
</dbReference>
<comment type="cofactor">
    <cofactor evidence="1">
        <name>Mg(2+)</name>
        <dbReference type="ChEBI" id="CHEBI:18420"/>
    </cofactor>
</comment>
<keyword evidence="5" id="KW-0460">Magnesium</keyword>
<gene>
    <name evidence="8" type="ORF">ADH67_10430</name>
</gene>
<dbReference type="GO" id="GO:0004659">
    <property type="term" value="F:prenyltransferase activity"/>
    <property type="evidence" value="ECO:0007669"/>
    <property type="project" value="InterPro"/>
</dbReference>
<dbReference type="InterPro" id="IPR008949">
    <property type="entry name" value="Isoprenoid_synthase_dom_sf"/>
</dbReference>
<reference evidence="9" key="1">
    <citation type="submission" date="2017-05" db="EMBL/GenBank/DDBJ databases">
        <title>Improved OligoMM genomes.</title>
        <authorList>
            <person name="Garzetti D."/>
        </authorList>
    </citation>
    <scope>NUCLEOTIDE SEQUENCE [LARGE SCALE GENOMIC DNA]</scope>
    <source>
        <strain evidence="9">YL45</strain>
    </source>
</reference>
<dbReference type="InterPro" id="IPR033749">
    <property type="entry name" value="Polyprenyl_synt_CS"/>
</dbReference>
<evidence type="ECO:0000256" key="6">
    <source>
        <dbReference type="ARBA" id="ARBA00023229"/>
    </source>
</evidence>